<gene>
    <name evidence="2" type="ORF">DNJ73_03520</name>
</gene>
<feature type="transmembrane region" description="Helical" evidence="1">
    <location>
        <begin position="20"/>
        <end position="40"/>
    </location>
</feature>
<accession>A0A318R5K4</accession>
<proteinExistence type="predicted"/>
<evidence type="ECO:0000256" key="1">
    <source>
        <dbReference type="SAM" id="Phobius"/>
    </source>
</evidence>
<organism evidence="2 3">
    <name type="scientific">Prochlorococcus marinus XMU1408</name>
    <dbReference type="NCBI Taxonomy" id="2213228"/>
    <lineage>
        <taxon>Bacteria</taxon>
        <taxon>Bacillati</taxon>
        <taxon>Cyanobacteriota</taxon>
        <taxon>Cyanophyceae</taxon>
        <taxon>Synechococcales</taxon>
        <taxon>Prochlorococcaceae</taxon>
        <taxon>Prochlorococcus</taxon>
    </lineage>
</organism>
<reference evidence="2 3" key="1">
    <citation type="journal article" date="2018" name="Appl. Environ. Microbiol.">
        <title>Genome rearrangement shapes Prochlorococcus ecological adaptation.</title>
        <authorList>
            <person name="Yan W."/>
            <person name="Wei S."/>
            <person name="Wang Q."/>
            <person name="Xiao X."/>
            <person name="Zeng Q."/>
            <person name="Jiao N."/>
            <person name="Zhang R."/>
        </authorList>
    </citation>
    <scope>NUCLEOTIDE SEQUENCE [LARGE SCALE GENOMIC DNA]</scope>
    <source>
        <strain evidence="2 3">XMU1408</strain>
    </source>
</reference>
<keyword evidence="1" id="KW-0812">Transmembrane</keyword>
<protein>
    <submittedName>
        <fullName evidence="2">Uncharacterized protein</fullName>
    </submittedName>
</protein>
<dbReference type="RefSeq" id="WP_158466329.1">
    <property type="nucleotide sequence ID" value="NZ_QJUE01000002.1"/>
</dbReference>
<comment type="caution">
    <text evidence="2">The sequence shown here is derived from an EMBL/GenBank/DDBJ whole genome shotgun (WGS) entry which is preliminary data.</text>
</comment>
<dbReference type="AlphaFoldDB" id="A0A318R5K4"/>
<sequence>MDPLDPALQSTAVTGVKPLLTLAIFAGVGSFFLGAFFTAIRRGMKEEGWFKLNHQEEEQD</sequence>
<dbReference type="EMBL" id="QJUE01000002">
    <property type="protein sequence ID" value="PYE02831.1"/>
    <property type="molecule type" value="Genomic_DNA"/>
</dbReference>
<dbReference type="OrthoDB" id="541888at2"/>
<keyword evidence="1" id="KW-0472">Membrane</keyword>
<evidence type="ECO:0000313" key="3">
    <source>
        <dbReference type="Proteomes" id="UP000247807"/>
    </source>
</evidence>
<name>A0A318R5K4_PROMR</name>
<evidence type="ECO:0000313" key="2">
    <source>
        <dbReference type="EMBL" id="PYE02831.1"/>
    </source>
</evidence>
<dbReference type="Proteomes" id="UP000247807">
    <property type="component" value="Unassembled WGS sequence"/>
</dbReference>
<keyword evidence="1" id="KW-1133">Transmembrane helix</keyword>